<evidence type="ECO:0000256" key="5">
    <source>
        <dbReference type="ARBA" id="ARBA00005337"/>
    </source>
</evidence>
<evidence type="ECO:0000256" key="4">
    <source>
        <dbReference type="ARBA" id="ARBA00004933"/>
    </source>
</evidence>
<dbReference type="PANTHER" id="PTHR43429">
    <property type="entry name" value="PYRIDINE NUCLEOTIDE-DISULFIDE OXIDOREDUCTASE DOMAIN-CONTAINING"/>
    <property type="match status" value="1"/>
</dbReference>
<keyword evidence="8" id="KW-0285">Flavoprotein</keyword>
<evidence type="ECO:0000256" key="3">
    <source>
        <dbReference type="ARBA" id="ARBA00002792"/>
    </source>
</evidence>
<evidence type="ECO:0000259" key="13">
    <source>
        <dbReference type="PROSITE" id="PS50903"/>
    </source>
</evidence>
<dbReference type="GO" id="GO:0005506">
    <property type="term" value="F:iron ion binding"/>
    <property type="evidence" value="ECO:0007669"/>
    <property type="project" value="InterPro"/>
</dbReference>
<evidence type="ECO:0000256" key="1">
    <source>
        <dbReference type="ARBA" id="ARBA00001965"/>
    </source>
</evidence>
<evidence type="ECO:0000256" key="7">
    <source>
        <dbReference type="ARBA" id="ARBA00022448"/>
    </source>
</evidence>
<dbReference type="PANTHER" id="PTHR43429:SF3">
    <property type="entry name" value="NITRITE REDUCTASE [NAD(P)H]"/>
    <property type="match status" value="1"/>
</dbReference>
<evidence type="ECO:0000256" key="2">
    <source>
        <dbReference type="ARBA" id="ARBA00001974"/>
    </source>
</evidence>
<dbReference type="EMBL" id="AEEC02000039">
    <property type="protein sequence ID" value="EOA02795.1"/>
    <property type="molecule type" value="Genomic_DNA"/>
</dbReference>
<dbReference type="InterPro" id="IPR024934">
    <property type="entry name" value="Rubredoxin-like_dom"/>
</dbReference>
<evidence type="ECO:0000256" key="10">
    <source>
        <dbReference type="ARBA" id="ARBA00022827"/>
    </source>
</evidence>
<name>A0AAI9N1W5_9BURK</name>
<dbReference type="InterPro" id="IPR036188">
    <property type="entry name" value="FAD/NAD-bd_sf"/>
</dbReference>
<dbReference type="Gene3D" id="2.20.28.10">
    <property type="match status" value="1"/>
</dbReference>
<comment type="cofactor">
    <cofactor evidence="2">
        <name>FAD</name>
        <dbReference type="ChEBI" id="CHEBI:57692"/>
    </cofactor>
</comment>
<dbReference type="PRINTS" id="PR00368">
    <property type="entry name" value="FADPNR"/>
</dbReference>
<dbReference type="FunFam" id="2.20.28.10:FF:000001">
    <property type="entry name" value="Rubredoxin"/>
    <property type="match status" value="1"/>
</dbReference>
<dbReference type="Gene3D" id="3.50.50.60">
    <property type="entry name" value="FAD/NAD(P)-binding domain"/>
    <property type="match status" value="2"/>
</dbReference>
<evidence type="ECO:0000256" key="8">
    <source>
        <dbReference type="ARBA" id="ARBA00022630"/>
    </source>
</evidence>
<dbReference type="RefSeq" id="WP_006464971.1">
    <property type="nucleotide sequence ID" value="NZ_AEEC02000039.1"/>
</dbReference>
<dbReference type="InterPro" id="IPR023753">
    <property type="entry name" value="FAD/NAD-binding_dom"/>
</dbReference>
<dbReference type="InterPro" id="IPR024935">
    <property type="entry name" value="Rubredoxin_dom"/>
</dbReference>
<protein>
    <submittedName>
        <fullName evidence="14">Rubredoxin-type Fe(Cys)4 protein</fullName>
    </submittedName>
</protein>
<dbReference type="Pfam" id="PF00301">
    <property type="entry name" value="Rubredoxin"/>
    <property type="match status" value="1"/>
</dbReference>
<organism evidence="14 15">
    <name type="scientific">Herbaspirillum frisingense GSF30</name>
    <dbReference type="NCBI Taxonomy" id="864073"/>
    <lineage>
        <taxon>Bacteria</taxon>
        <taxon>Pseudomonadati</taxon>
        <taxon>Pseudomonadota</taxon>
        <taxon>Betaproteobacteria</taxon>
        <taxon>Burkholderiales</taxon>
        <taxon>Oxalobacteraceae</taxon>
        <taxon>Herbaspirillum</taxon>
    </lineage>
</organism>
<proteinExistence type="inferred from homology"/>
<evidence type="ECO:0000256" key="11">
    <source>
        <dbReference type="ARBA" id="ARBA00022982"/>
    </source>
</evidence>
<dbReference type="AlphaFoldDB" id="A0AAI9N1W5"/>
<dbReference type="PRINTS" id="PR00411">
    <property type="entry name" value="PNDRDTASEI"/>
</dbReference>
<dbReference type="CDD" id="cd00730">
    <property type="entry name" value="rubredoxin"/>
    <property type="match status" value="1"/>
</dbReference>
<accession>A0AAI9N1W5</accession>
<comment type="pathway">
    <text evidence="4">Hydrocarbon metabolism; alkane degradation.</text>
</comment>
<evidence type="ECO:0000313" key="15">
    <source>
        <dbReference type="Proteomes" id="UP000006772"/>
    </source>
</evidence>
<keyword evidence="9" id="KW-0479">Metal-binding</keyword>
<comment type="function">
    <text evidence="3">Involved in the hydrocarbon hydroxylating system, which transfers electrons from NADH to rubredoxin reductase and then through rubredoxin to alkane 1 monooxygenase.</text>
</comment>
<evidence type="ECO:0000256" key="6">
    <source>
        <dbReference type="ARBA" id="ARBA00006442"/>
    </source>
</evidence>
<keyword evidence="10" id="KW-0274">FAD</keyword>
<keyword evidence="11" id="KW-0249">Electron transport</keyword>
<dbReference type="InterPro" id="IPR018527">
    <property type="entry name" value="Rubredoxin_Fe_BS"/>
</dbReference>
<comment type="similarity">
    <text evidence="5">Belongs to the rubredoxin family.</text>
</comment>
<comment type="caution">
    <text evidence="14">The sequence shown here is derived from an EMBL/GenBank/DDBJ whole genome shotgun (WGS) entry which is preliminary data.</text>
</comment>
<dbReference type="SUPFAM" id="SSF57802">
    <property type="entry name" value="Rubredoxin-like"/>
    <property type="match status" value="1"/>
</dbReference>
<evidence type="ECO:0000256" key="12">
    <source>
        <dbReference type="ARBA" id="ARBA00023004"/>
    </source>
</evidence>
<dbReference type="PRINTS" id="PR00163">
    <property type="entry name" value="RUBREDOXIN"/>
</dbReference>
<dbReference type="SUPFAM" id="SSF51905">
    <property type="entry name" value="FAD/NAD(P)-binding domain"/>
    <property type="match status" value="1"/>
</dbReference>
<dbReference type="InterPro" id="IPR050260">
    <property type="entry name" value="FAD-bd_OxRdtase"/>
</dbReference>
<dbReference type="Pfam" id="PF07992">
    <property type="entry name" value="Pyr_redox_2"/>
    <property type="match status" value="1"/>
</dbReference>
<dbReference type="PROSITE" id="PS00202">
    <property type="entry name" value="RUBREDOXIN"/>
    <property type="match status" value="1"/>
</dbReference>
<keyword evidence="12" id="KW-0408">Iron</keyword>
<dbReference type="PROSITE" id="PS50903">
    <property type="entry name" value="RUBREDOXIN_LIKE"/>
    <property type="match status" value="1"/>
</dbReference>
<keyword evidence="7" id="KW-0813">Transport</keyword>
<evidence type="ECO:0000256" key="9">
    <source>
        <dbReference type="ARBA" id="ARBA00022723"/>
    </source>
</evidence>
<dbReference type="GO" id="GO:0016491">
    <property type="term" value="F:oxidoreductase activity"/>
    <property type="evidence" value="ECO:0007669"/>
    <property type="project" value="InterPro"/>
</dbReference>
<feature type="domain" description="Rubredoxin-like" evidence="13">
    <location>
        <begin position="8"/>
        <end position="59"/>
    </location>
</feature>
<evidence type="ECO:0000313" key="14">
    <source>
        <dbReference type="EMBL" id="EOA02795.1"/>
    </source>
</evidence>
<gene>
    <name evidence="14" type="ORF">HFRIS_020896</name>
</gene>
<sequence length="451" mass="48156">MSLAVVKWRQYLCRACGLIYDEQEGDPDSGLPPGTRFEDIPDDWVCPLCGVVKADFEPYAPQSEAPPPPSGATMQASTHRRGVIVVGAGIAGWSVVEALRKLDADVPITLVTACAGDRYHKPELSIALSRKLDPAALVRESAAESSRRLRVRLLSGTYAIGIAPGLRQLRTTRGTLRYTDLVLAQGAKPYLPAEVPPALCWRVNDLAGWSGLQAGLAGAARRVAIIGAGMVGCELAEDFARAGHQVSLLDVAALPLAQLLPPQAAERMRASFRSQGIAFYGQTRISHIAGSAQGIKEIRGADGLSLSCDQIVVATGLHTESRLARGAGLAFERGITVDAATLRTSAEHIYALGDCISIAGTPCRFIEPLARQAAVIAAQLLGLAGPQYEHRPPVIRLKTKSLSVVLHGQPCANGQWLVLEDSPEVLRMHQLYQDKIVAALDMSVPRQRLAA</sequence>
<dbReference type="Proteomes" id="UP000006772">
    <property type="component" value="Unassembled WGS sequence"/>
</dbReference>
<comment type="cofactor">
    <cofactor evidence="1">
        <name>Fe(3+)</name>
        <dbReference type="ChEBI" id="CHEBI:29034"/>
    </cofactor>
</comment>
<comment type="similarity">
    <text evidence="6">Belongs to the FAD-dependent oxidoreductase family.</text>
</comment>
<reference evidence="14 15" key="1">
    <citation type="journal article" date="2013" name="Front. Microbiol.">
        <title>The genome of the endophytic bacterium H. frisingense GSF30(T) identifies diverse strategies in the Herbaspirillum genus to interact with plants.</title>
        <authorList>
            <person name="Straub D."/>
            <person name="Rothballer M."/>
            <person name="Hartmann A."/>
            <person name="Ludewig U."/>
        </authorList>
    </citation>
    <scope>NUCLEOTIDE SEQUENCE [LARGE SCALE GENOMIC DNA]</scope>
    <source>
        <strain evidence="14 15">GSF30</strain>
    </source>
</reference>